<comment type="caution">
    <text evidence="2">The sequence shown here is derived from an EMBL/GenBank/DDBJ whole genome shotgun (WGS) entry which is preliminary data.</text>
</comment>
<dbReference type="RefSeq" id="WP_373323789.1">
    <property type="nucleotide sequence ID" value="NZ_BNJJ01000004.1"/>
</dbReference>
<organism evidence="2 3">
    <name type="scientific">Dictyobacter formicarum</name>
    <dbReference type="NCBI Taxonomy" id="2778368"/>
    <lineage>
        <taxon>Bacteria</taxon>
        <taxon>Bacillati</taxon>
        <taxon>Chloroflexota</taxon>
        <taxon>Ktedonobacteria</taxon>
        <taxon>Ktedonobacterales</taxon>
        <taxon>Dictyobacteraceae</taxon>
        <taxon>Dictyobacter</taxon>
    </lineage>
</organism>
<evidence type="ECO:0000256" key="1">
    <source>
        <dbReference type="SAM" id="Phobius"/>
    </source>
</evidence>
<keyword evidence="1" id="KW-0472">Membrane</keyword>
<evidence type="ECO:0000313" key="3">
    <source>
        <dbReference type="Proteomes" id="UP000635565"/>
    </source>
</evidence>
<reference evidence="2 3" key="1">
    <citation type="journal article" date="2021" name="Int. J. Syst. Evol. Microbiol.">
        <title>Reticulibacter mediterranei gen. nov., sp. nov., within the new family Reticulibacteraceae fam. nov., and Ktedonospora formicarum gen. nov., sp. nov., Ktedonobacter robiniae sp. nov., Dictyobacter formicarum sp. nov. and Dictyobacter arantiisoli sp. nov., belonging to the class Ktedonobacteria.</title>
        <authorList>
            <person name="Yabe S."/>
            <person name="Zheng Y."/>
            <person name="Wang C.M."/>
            <person name="Sakai Y."/>
            <person name="Abe K."/>
            <person name="Yokota A."/>
            <person name="Donadio S."/>
            <person name="Cavaletti L."/>
            <person name="Monciardini P."/>
        </authorList>
    </citation>
    <scope>NUCLEOTIDE SEQUENCE [LARGE SCALE GENOMIC DNA]</scope>
    <source>
        <strain evidence="2 3">SOSP1-9</strain>
    </source>
</reference>
<accession>A0ABQ3VD00</accession>
<proteinExistence type="predicted"/>
<gene>
    <name evidence="2" type="ORF">KSZ_18660</name>
</gene>
<keyword evidence="3" id="KW-1185">Reference proteome</keyword>
<sequence length="39" mass="4448">MVTLRLNIPLLILALLGIALFVVGIQLPDIQRYLRIRSM</sequence>
<dbReference type="EMBL" id="BNJJ01000004">
    <property type="protein sequence ID" value="GHO83860.1"/>
    <property type="molecule type" value="Genomic_DNA"/>
</dbReference>
<keyword evidence="1" id="KW-0812">Transmembrane</keyword>
<protein>
    <submittedName>
        <fullName evidence="2">Uncharacterized protein</fullName>
    </submittedName>
</protein>
<keyword evidence="1" id="KW-1133">Transmembrane helix</keyword>
<feature type="transmembrane region" description="Helical" evidence="1">
    <location>
        <begin position="6"/>
        <end position="27"/>
    </location>
</feature>
<dbReference type="Pfam" id="PF21833">
    <property type="entry name" value="DUF6893"/>
    <property type="match status" value="1"/>
</dbReference>
<evidence type="ECO:0000313" key="2">
    <source>
        <dbReference type="EMBL" id="GHO83860.1"/>
    </source>
</evidence>
<dbReference type="Proteomes" id="UP000635565">
    <property type="component" value="Unassembled WGS sequence"/>
</dbReference>
<name>A0ABQ3VD00_9CHLR</name>
<dbReference type="InterPro" id="IPR054188">
    <property type="entry name" value="DUF6893"/>
</dbReference>